<dbReference type="EMBL" id="KQ964260">
    <property type="protein sequence ID" value="KXJ87858.1"/>
    <property type="molecule type" value="Genomic_DNA"/>
</dbReference>
<feature type="signal peptide" evidence="2">
    <location>
        <begin position="1"/>
        <end position="20"/>
    </location>
</feature>
<evidence type="ECO:0000256" key="2">
    <source>
        <dbReference type="SAM" id="SignalP"/>
    </source>
</evidence>
<dbReference type="STRING" id="196109.A0A136ISK0"/>
<keyword evidence="2" id="KW-0732">Signal</keyword>
<name>A0A136ISK0_9PEZI</name>
<dbReference type="AlphaFoldDB" id="A0A136ISK0"/>
<proteinExistence type="predicted"/>
<feature type="region of interest" description="Disordered" evidence="1">
    <location>
        <begin position="118"/>
        <end position="143"/>
    </location>
</feature>
<dbReference type="InterPro" id="IPR002889">
    <property type="entry name" value="WSC_carb-bd"/>
</dbReference>
<dbReference type="OrthoDB" id="2019572at2759"/>
<feature type="chain" id="PRO_5007293064" description="WSC domain-containing protein" evidence="2">
    <location>
        <begin position="21"/>
        <end position="224"/>
    </location>
</feature>
<sequence>MKSSIVYTILPLVALSGVLADTTPGCYSALGSQPYAETSGPSIYLAHGLCTEMCRQQHPDARVAAIKGGACLCGADFPPERDQVPATECDTACPGFPSEMCGGADAYTVFGIGRGASSSSQSATPSSTSSTSATRSAVSLTGSPATAQPGIPITAFSEYNATATATMFTSIATVTLISSMTSPSLSSIISPSSNPIPTAGADSARARFGAVAAAIGLGVVYNLL</sequence>
<protein>
    <recommendedName>
        <fullName evidence="3">WSC domain-containing protein</fullName>
    </recommendedName>
</protein>
<dbReference type="Pfam" id="PF01822">
    <property type="entry name" value="WSC"/>
    <property type="match status" value="1"/>
</dbReference>
<feature type="compositionally biased region" description="Low complexity" evidence="1">
    <location>
        <begin position="118"/>
        <end position="139"/>
    </location>
</feature>
<reference evidence="5" key="1">
    <citation type="submission" date="2016-02" db="EMBL/GenBank/DDBJ databases">
        <title>Draft genome sequence of Microdochium bolleyi, a fungal endophyte of beachgrass.</title>
        <authorList>
            <consortium name="DOE Joint Genome Institute"/>
            <person name="David A.S."/>
            <person name="May G."/>
            <person name="Haridas S."/>
            <person name="Lim J."/>
            <person name="Wang M."/>
            <person name="Labutti K."/>
            <person name="Lipzen A."/>
            <person name="Barry K."/>
            <person name="Grigoriev I.V."/>
        </authorList>
    </citation>
    <scope>NUCLEOTIDE SEQUENCE [LARGE SCALE GENOMIC DNA]</scope>
    <source>
        <strain evidence="5">J235TASD1</strain>
    </source>
</reference>
<dbReference type="PROSITE" id="PS51212">
    <property type="entry name" value="WSC"/>
    <property type="match status" value="1"/>
</dbReference>
<dbReference type="SMART" id="SM00321">
    <property type="entry name" value="WSC"/>
    <property type="match status" value="1"/>
</dbReference>
<accession>A0A136ISK0</accession>
<gene>
    <name evidence="4" type="ORF">Micbo1qcDRAFT_207621</name>
</gene>
<evidence type="ECO:0000313" key="4">
    <source>
        <dbReference type="EMBL" id="KXJ87858.1"/>
    </source>
</evidence>
<keyword evidence="5" id="KW-1185">Reference proteome</keyword>
<evidence type="ECO:0000256" key="1">
    <source>
        <dbReference type="SAM" id="MobiDB-lite"/>
    </source>
</evidence>
<organism evidence="4 5">
    <name type="scientific">Microdochium bolleyi</name>
    <dbReference type="NCBI Taxonomy" id="196109"/>
    <lineage>
        <taxon>Eukaryota</taxon>
        <taxon>Fungi</taxon>
        <taxon>Dikarya</taxon>
        <taxon>Ascomycota</taxon>
        <taxon>Pezizomycotina</taxon>
        <taxon>Sordariomycetes</taxon>
        <taxon>Xylariomycetidae</taxon>
        <taxon>Xylariales</taxon>
        <taxon>Microdochiaceae</taxon>
        <taxon>Microdochium</taxon>
    </lineage>
</organism>
<evidence type="ECO:0000259" key="3">
    <source>
        <dbReference type="PROSITE" id="PS51212"/>
    </source>
</evidence>
<dbReference type="Proteomes" id="UP000070501">
    <property type="component" value="Unassembled WGS sequence"/>
</dbReference>
<evidence type="ECO:0000313" key="5">
    <source>
        <dbReference type="Proteomes" id="UP000070501"/>
    </source>
</evidence>
<dbReference type="InParanoid" id="A0A136ISK0"/>
<feature type="domain" description="WSC" evidence="3">
    <location>
        <begin position="20"/>
        <end position="113"/>
    </location>
</feature>